<keyword evidence="7 8" id="KW-0472">Membrane</keyword>
<comment type="subcellular location">
    <subcellularLocation>
        <location evidence="2">Membrane</location>
        <topology evidence="2">Multi-pass membrane protein</topology>
    </subcellularLocation>
</comment>
<keyword evidence="6 8" id="KW-1133">Transmembrane helix</keyword>
<dbReference type="InterPro" id="IPR005829">
    <property type="entry name" value="Sugar_transporter_CS"/>
</dbReference>
<dbReference type="InterPro" id="IPR001958">
    <property type="entry name" value="Tet-R_TetA/multi-R_MdtG-like"/>
</dbReference>
<evidence type="ECO:0000256" key="1">
    <source>
        <dbReference type="ARBA" id="ARBA00003279"/>
    </source>
</evidence>
<evidence type="ECO:0000313" key="10">
    <source>
        <dbReference type="EMBL" id="RVU46623.1"/>
    </source>
</evidence>
<comment type="caution">
    <text evidence="10">The sequence shown here is derived from an EMBL/GenBank/DDBJ whole genome shotgun (WGS) entry which is preliminary data.</text>
</comment>
<dbReference type="PANTHER" id="PTHR23504:SF15">
    <property type="entry name" value="MAJOR FACILITATOR SUPERFAMILY (MFS) PROFILE DOMAIN-CONTAINING PROTEIN"/>
    <property type="match status" value="1"/>
</dbReference>
<comment type="function">
    <text evidence="1">Resistance to tetracycline by an active tetracycline efflux. This is an energy-dependent process that decreases the accumulation of the antibiotic in whole cells. This protein functions as a metal-tetracycline/H(+) antiporter.</text>
</comment>
<dbReference type="OrthoDB" id="9764259at2"/>
<feature type="transmembrane region" description="Helical" evidence="8">
    <location>
        <begin position="208"/>
        <end position="232"/>
    </location>
</feature>
<dbReference type="PRINTS" id="PR01035">
    <property type="entry name" value="TCRTETA"/>
</dbReference>
<evidence type="ECO:0000256" key="4">
    <source>
        <dbReference type="ARBA" id="ARBA00022448"/>
    </source>
</evidence>
<dbReference type="EMBL" id="SACR01000003">
    <property type="protein sequence ID" value="RVU46623.1"/>
    <property type="molecule type" value="Genomic_DNA"/>
</dbReference>
<feature type="domain" description="Major facilitator superfamily (MFS) profile" evidence="9">
    <location>
        <begin position="1"/>
        <end position="395"/>
    </location>
</feature>
<feature type="transmembrane region" description="Helical" evidence="8">
    <location>
        <begin position="70"/>
        <end position="93"/>
    </location>
</feature>
<feature type="transmembrane region" description="Helical" evidence="8">
    <location>
        <begin position="275"/>
        <end position="293"/>
    </location>
</feature>
<feature type="transmembrane region" description="Helical" evidence="8">
    <location>
        <begin position="128"/>
        <end position="150"/>
    </location>
</feature>
<dbReference type="SUPFAM" id="SSF103473">
    <property type="entry name" value="MFS general substrate transporter"/>
    <property type="match status" value="1"/>
</dbReference>
<dbReference type="Gene3D" id="1.20.1250.20">
    <property type="entry name" value="MFS general substrate transporter like domains"/>
    <property type="match status" value="1"/>
</dbReference>
<dbReference type="InterPro" id="IPR036259">
    <property type="entry name" value="MFS_trans_sf"/>
</dbReference>
<evidence type="ECO:0000256" key="2">
    <source>
        <dbReference type="ARBA" id="ARBA00004141"/>
    </source>
</evidence>
<keyword evidence="11" id="KW-1185">Reference proteome</keyword>
<dbReference type="Proteomes" id="UP000285575">
    <property type="component" value="Unassembled WGS sequence"/>
</dbReference>
<proteinExistence type="inferred from homology"/>
<dbReference type="Pfam" id="PF07690">
    <property type="entry name" value="MFS_1"/>
    <property type="match status" value="1"/>
</dbReference>
<evidence type="ECO:0000256" key="3">
    <source>
        <dbReference type="ARBA" id="ARBA00007520"/>
    </source>
</evidence>
<name>A0A437RIL9_9BURK</name>
<dbReference type="InterPro" id="IPR020846">
    <property type="entry name" value="MFS_dom"/>
</dbReference>
<evidence type="ECO:0000256" key="7">
    <source>
        <dbReference type="ARBA" id="ARBA00023136"/>
    </source>
</evidence>
<feature type="transmembrane region" description="Helical" evidence="8">
    <location>
        <begin position="7"/>
        <end position="27"/>
    </location>
</feature>
<reference evidence="10 11" key="1">
    <citation type="submission" date="2019-01" db="EMBL/GenBank/DDBJ databases">
        <authorList>
            <person name="Chen W.-M."/>
        </authorList>
    </citation>
    <scope>NUCLEOTIDE SEQUENCE [LARGE SCALE GENOMIC DNA]</scope>
    <source>
        <strain evidence="10 11">KYPY4</strain>
    </source>
</reference>
<protein>
    <submittedName>
        <fullName evidence="10">MFS transporter</fullName>
    </submittedName>
</protein>
<evidence type="ECO:0000259" key="9">
    <source>
        <dbReference type="PROSITE" id="PS50850"/>
    </source>
</evidence>
<feature type="transmembrane region" description="Helical" evidence="8">
    <location>
        <begin position="39"/>
        <end position="58"/>
    </location>
</feature>
<feature type="transmembrane region" description="Helical" evidence="8">
    <location>
        <begin position="299"/>
        <end position="320"/>
    </location>
</feature>
<accession>A0A437RIL9</accession>
<dbReference type="InterPro" id="IPR011701">
    <property type="entry name" value="MFS"/>
</dbReference>
<dbReference type="PROSITE" id="PS00216">
    <property type="entry name" value="SUGAR_TRANSPORT_1"/>
    <property type="match status" value="1"/>
</dbReference>
<evidence type="ECO:0000256" key="5">
    <source>
        <dbReference type="ARBA" id="ARBA00022692"/>
    </source>
</evidence>
<organism evidence="10 11">
    <name type="scientific">Rubrivivax rivuli</name>
    <dbReference type="NCBI Taxonomy" id="1862385"/>
    <lineage>
        <taxon>Bacteria</taxon>
        <taxon>Pseudomonadati</taxon>
        <taxon>Pseudomonadota</taxon>
        <taxon>Betaproteobacteria</taxon>
        <taxon>Burkholderiales</taxon>
        <taxon>Sphaerotilaceae</taxon>
        <taxon>Rubrivivax</taxon>
    </lineage>
</organism>
<feature type="transmembrane region" description="Helical" evidence="8">
    <location>
        <begin position="244"/>
        <end position="263"/>
    </location>
</feature>
<keyword evidence="5 8" id="KW-0812">Transmembrane</keyword>
<feature type="transmembrane region" description="Helical" evidence="8">
    <location>
        <begin position="332"/>
        <end position="356"/>
    </location>
</feature>
<evidence type="ECO:0000256" key="6">
    <source>
        <dbReference type="ARBA" id="ARBA00022989"/>
    </source>
</evidence>
<evidence type="ECO:0000313" key="11">
    <source>
        <dbReference type="Proteomes" id="UP000285575"/>
    </source>
</evidence>
<evidence type="ECO:0000256" key="8">
    <source>
        <dbReference type="SAM" id="Phobius"/>
    </source>
</evidence>
<feature type="transmembrane region" description="Helical" evidence="8">
    <location>
        <begin position="156"/>
        <end position="176"/>
    </location>
</feature>
<keyword evidence="4" id="KW-0813">Transport</keyword>
<gene>
    <name evidence="10" type="ORF">EOE66_10270</name>
</gene>
<dbReference type="GO" id="GO:0016020">
    <property type="term" value="C:membrane"/>
    <property type="evidence" value="ECO:0007669"/>
    <property type="project" value="UniProtKB-SubCell"/>
</dbReference>
<dbReference type="PROSITE" id="PS50850">
    <property type="entry name" value="MFS"/>
    <property type="match status" value="1"/>
</dbReference>
<dbReference type="GO" id="GO:0022857">
    <property type="term" value="F:transmembrane transporter activity"/>
    <property type="evidence" value="ECO:0007669"/>
    <property type="project" value="InterPro"/>
</dbReference>
<dbReference type="PANTHER" id="PTHR23504">
    <property type="entry name" value="MAJOR FACILITATOR SUPERFAMILY DOMAIN-CONTAINING PROTEIN 10"/>
    <property type="match status" value="1"/>
</dbReference>
<feature type="transmembrane region" description="Helical" evidence="8">
    <location>
        <begin position="368"/>
        <end position="390"/>
    </location>
</feature>
<sequence length="405" mass="42462">MGFIMVAVLIDFLAVGLIIPVLPALVGQFTANPAEQTRWYGWVAFTYAAASFVSAPMLGALSDRYGRRPVLLLGFCGLALNFFATALATGLWMLLASRIVGGAMQANAAVANAYVADITPPEQRARRFGLLGAMFGIGFILGPVMGGLLGGIDLRLPFFVAGTLALLNLLYGVFVLPESLPAERRRAVTWSAANPLSSLRALARLKGVGLLMPVLACVGLAQFTLYTVWVLYTTFKFGWGPTQNGWSLFAVGTVAALVQGVLLGRILKRVTPQRLAVLALCSAMVANIGYGLATEGWMIYAIILMNLLGNTVGAALQSLVSGAASGSEQGQTLGAVSGLSNLMAVIAPALATPLLSTVSHLPRGDWRIGAPMFFCAALLAAALLMAVLHFRAQPRSAPPSTPTPA</sequence>
<comment type="similarity">
    <text evidence="3">Belongs to the major facilitator superfamily. TCR/Tet family.</text>
</comment>
<dbReference type="AlphaFoldDB" id="A0A437RIL9"/>